<dbReference type="Gene3D" id="1.20.1720.10">
    <property type="entry name" value="Multidrug resistance protein D"/>
    <property type="match status" value="1"/>
</dbReference>
<feature type="non-terminal residue" evidence="8">
    <location>
        <position position="128"/>
    </location>
</feature>
<evidence type="ECO:0000256" key="1">
    <source>
        <dbReference type="ARBA" id="ARBA00004651"/>
    </source>
</evidence>
<dbReference type="EMBL" id="JAHZIK010000411">
    <property type="protein sequence ID" value="MBW7455682.1"/>
    <property type="molecule type" value="Genomic_DNA"/>
</dbReference>
<evidence type="ECO:0000313" key="9">
    <source>
        <dbReference type="Proteomes" id="UP001519887"/>
    </source>
</evidence>
<keyword evidence="4 6" id="KW-1133">Transmembrane helix</keyword>
<dbReference type="SUPFAM" id="SSF103473">
    <property type="entry name" value="MFS general substrate transporter"/>
    <property type="match status" value="1"/>
</dbReference>
<comment type="caution">
    <text evidence="8">The sequence shown here is derived from an EMBL/GenBank/DDBJ whole genome shotgun (WGS) entry which is preliminary data.</text>
</comment>
<sequence length="128" mass="13530">MKNAVGLRTMERSQARSGFAPEVRNAISANRWWALIILALAQFLVVLDASIVNIALPTVGTELHLDAGTLSWIITAYVLPFGGLLLLLGGRLADRFGHRRIFISGVAGFVIASAAAGMAASGAWLLTA</sequence>
<keyword evidence="3 6" id="KW-0812">Transmembrane</keyword>
<protein>
    <submittedName>
        <fullName evidence="8">MFS transporter</fullName>
    </submittedName>
</protein>
<dbReference type="InterPro" id="IPR020846">
    <property type="entry name" value="MFS_dom"/>
</dbReference>
<evidence type="ECO:0000313" key="8">
    <source>
        <dbReference type="EMBL" id="MBW7455682.1"/>
    </source>
</evidence>
<name>A0ABS7C459_9BACL</name>
<dbReference type="PANTHER" id="PTHR42718">
    <property type="entry name" value="MAJOR FACILITATOR SUPERFAMILY MULTIDRUG TRANSPORTER MFSC"/>
    <property type="match status" value="1"/>
</dbReference>
<gene>
    <name evidence="8" type="ORF">K0U00_16775</name>
</gene>
<evidence type="ECO:0000256" key="2">
    <source>
        <dbReference type="ARBA" id="ARBA00022448"/>
    </source>
</evidence>
<dbReference type="Proteomes" id="UP001519887">
    <property type="component" value="Unassembled WGS sequence"/>
</dbReference>
<evidence type="ECO:0000256" key="6">
    <source>
        <dbReference type="SAM" id="Phobius"/>
    </source>
</evidence>
<feature type="transmembrane region" description="Helical" evidence="6">
    <location>
        <begin position="32"/>
        <end position="56"/>
    </location>
</feature>
<proteinExistence type="predicted"/>
<organism evidence="8 9">
    <name type="scientific">Paenibacillus sepulcri</name>
    <dbReference type="NCBI Taxonomy" id="359917"/>
    <lineage>
        <taxon>Bacteria</taxon>
        <taxon>Bacillati</taxon>
        <taxon>Bacillota</taxon>
        <taxon>Bacilli</taxon>
        <taxon>Bacillales</taxon>
        <taxon>Paenibacillaceae</taxon>
        <taxon>Paenibacillus</taxon>
    </lineage>
</organism>
<evidence type="ECO:0000256" key="4">
    <source>
        <dbReference type="ARBA" id="ARBA00022989"/>
    </source>
</evidence>
<dbReference type="PROSITE" id="PS50850">
    <property type="entry name" value="MFS"/>
    <property type="match status" value="1"/>
</dbReference>
<dbReference type="InterPro" id="IPR011701">
    <property type="entry name" value="MFS"/>
</dbReference>
<dbReference type="PANTHER" id="PTHR42718:SF9">
    <property type="entry name" value="MAJOR FACILITATOR SUPERFAMILY MULTIDRUG TRANSPORTER MFSC"/>
    <property type="match status" value="1"/>
</dbReference>
<evidence type="ECO:0000256" key="3">
    <source>
        <dbReference type="ARBA" id="ARBA00022692"/>
    </source>
</evidence>
<keyword evidence="5 6" id="KW-0472">Membrane</keyword>
<keyword evidence="2" id="KW-0813">Transport</keyword>
<dbReference type="InterPro" id="IPR036259">
    <property type="entry name" value="MFS_trans_sf"/>
</dbReference>
<reference evidence="8 9" key="1">
    <citation type="submission" date="2021-07" db="EMBL/GenBank/DDBJ databases">
        <title>Paenibacillus radiodurans sp. nov., isolated from the southeastern edge of Tengger Desert.</title>
        <authorList>
            <person name="Zhang G."/>
        </authorList>
    </citation>
    <scope>NUCLEOTIDE SEQUENCE [LARGE SCALE GENOMIC DNA]</scope>
    <source>
        <strain evidence="8 9">CCM 7311</strain>
    </source>
</reference>
<accession>A0ABS7C459</accession>
<feature type="transmembrane region" description="Helical" evidence="6">
    <location>
        <begin position="101"/>
        <end position="126"/>
    </location>
</feature>
<evidence type="ECO:0000256" key="5">
    <source>
        <dbReference type="ARBA" id="ARBA00023136"/>
    </source>
</evidence>
<evidence type="ECO:0000259" key="7">
    <source>
        <dbReference type="PROSITE" id="PS50850"/>
    </source>
</evidence>
<feature type="transmembrane region" description="Helical" evidence="6">
    <location>
        <begin position="68"/>
        <end position="89"/>
    </location>
</feature>
<dbReference type="Pfam" id="PF07690">
    <property type="entry name" value="MFS_1"/>
    <property type="match status" value="1"/>
</dbReference>
<feature type="domain" description="Major facilitator superfamily (MFS) profile" evidence="7">
    <location>
        <begin position="34"/>
        <end position="128"/>
    </location>
</feature>
<comment type="subcellular location">
    <subcellularLocation>
        <location evidence="1">Cell membrane</location>
        <topology evidence="1">Multi-pass membrane protein</topology>
    </subcellularLocation>
</comment>
<keyword evidence="9" id="KW-1185">Reference proteome</keyword>